<dbReference type="InterPro" id="IPR054612">
    <property type="entry name" value="Phage_capsid-like_C"/>
</dbReference>
<dbReference type="Pfam" id="PF05065">
    <property type="entry name" value="Phage_capsid"/>
    <property type="match status" value="1"/>
</dbReference>
<name>A0ABR7SGZ7_9ACTN</name>
<evidence type="ECO:0000313" key="3">
    <source>
        <dbReference type="EMBL" id="MBC9714499.1"/>
    </source>
</evidence>
<keyword evidence="4" id="KW-1185">Reference proteome</keyword>
<protein>
    <submittedName>
        <fullName evidence="3">Phage major capsid protein</fullName>
    </submittedName>
</protein>
<reference evidence="3 4" key="1">
    <citation type="submission" date="2020-08" db="EMBL/GenBank/DDBJ databases">
        <title>Genemic of Streptomyces polyaspartic.</title>
        <authorList>
            <person name="Liu W."/>
        </authorList>
    </citation>
    <scope>NUCLEOTIDE SEQUENCE [LARGE SCALE GENOMIC DNA]</scope>
    <source>
        <strain evidence="3 4">TRM66268-LWL</strain>
    </source>
</reference>
<evidence type="ECO:0000259" key="2">
    <source>
        <dbReference type="Pfam" id="PF05065"/>
    </source>
</evidence>
<proteinExistence type="predicted"/>
<dbReference type="Gene3D" id="3.30.2320.10">
    <property type="entry name" value="hypothetical protein PF0899 domain"/>
    <property type="match status" value="1"/>
</dbReference>
<dbReference type="NCBIfam" id="TIGR01554">
    <property type="entry name" value="major_cap_HK97"/>
    <property type="match status" value="1"/>
</dbReference>
<feature type="domain" description="Phage capsid-like C-terminal" evidence="2">
    <location>
        <begin position="134"/>
        <end position="395"/>
    </location>
</feature>
<gene>
    <name evidence="3" type="ORF">H9Y04_18230</name>
</gene>
<comment type="caution">
    <text evidence="3">The sequence shown here is derived from an EMBL/GenBank/DDBJ whole genome shotgun (WGS) entry which is preliminary data.</text>
</comment>
<dbReference type="EMBL" id="JACTVJ010000007">
    <property type="protein sequence ID" value="MBC9714499.1"/>
    <property type="molecule type" value="Genomic_DNA"/>
</dbReference>
<organism evidence="3 4">
    <name type="scientific">Streptomyces polyasparticus</name>
    <dbReference type="NCBI Taxonomy" id="2767826"/>
    <lineage>
        <taxon>Bacteria</taxon>
        <taxon>Bacillati</taxon>
        <taxon>Actinomycetota</taxon>
        <taxon>Actinomycetes</taxon>
        <taxon>Kitasatosporales</taxon>
        <taxon>Streptomycetaceae</taxon>
        <taxon>Streptomyces</taxon>
    </lineage>
</organism>
<evidence type="ECO:0000256" key="1">
    <source>
        <dbReference type="ARBA" id="ARBA00004328"/>
    </source>
</evidence>
<sequence>MDATTLSANFEARERATAELRSLTEEFAGKEMDADARSKETALLGAIADYDGRIKRGIEVLKSGESVSALMAGLNGTGSAKAKRETQDKLAQAAEQLRSLKINEGLTFAPEAPESRAAIDTKTNPGNTTFGRTLYGRLLAQAVERSTIMRGGATILTTSAGEPMDFTVVTGRAAASIVTENAAVPESNPTTVQRSVGAYKYGYASTLSTEFVQDQALDLVSFLVGDAGPAIGAGMGAHFLTGTGTNQPRGIITAGAPATATFTPTAKDATVSDALIDLFYELPSSYRASAAFVVSDKVAAQMRKLKDGQGQYLWQSSVIVGAPDTFNGRPVLTDVGVPDDKVTFGDLSKYTVRLAGPLRVERSVDLKFLNDQIVYRFLQRADGLLVDERAVKVLTVKAGA</sequence>
<evidence type="ECO:0000313" key="4">
    <source>
        <dbReference type="Proteomes" id="UP000642284"/>
    </source>
</evidence>
<dbReference type="RefSeq" id="WP_187814921.1">
    <property type="nucleotide sequence ID" value="NZ_JACTVJ010000007.1"/>
</dbReference>
<dbReference type="SUPFAM" id="SSF56563">
    <property type="entry name" value="Major capsid protein gp5"/>
    <property type="match status" value="1"/>
</dbReference>
<dbReference type="Proteomes" id="UP000642284">
    <property type="component" value="Unassembled WGS sequence"/>
</dbReference>
<dbReference type="InterPro" id="IPR024455">
    <property type="entry name" value="Phage_capsid"/>
</dbReference>
<comment type="subcellular location">
    <subcellularLocation>
        <location evidence="1">Virion</location>
    </subcellularLocation>
</comment>
<accession>A0ABR7SGZ7</accession>
<dbReference type="Gene3D" id="3.30.2400.10">
    <property type="entry name" value="Major capsid protein gp5"/>
    <property type="match status" value="1"/>
</dbReference>